<dbReference type="InterPro" id="IPR050464">
    <property type="entry name" value="Zeta_carotene_desat/Oxidored"/>
</dbReference>
<evidence type="ECO:0000259" key="2">
    <source>
        <dbReference type="Pfam" id="PF01593"/>
    </source>
</evidence>
<dbReference type="InterPro" id="IPR002937">
    <property type="entry name" value="Amino_oxidase"/>
</dbReference>
<dbReference type="Proteomes" id="UP000298390">
    <property type="component" value="Unassembled WGS sequence"/>
</dbReference>
<dbReference type="PANTHER" id="PTHR42923:SF17">
    <property type="entry name" value="AMINE OXIDASE DOMAIN-CONTAINING PROTEIN"/>
    <property type="match status" value="1"/>
</dbReference>
<accession>A0A4Y9XZH8</accession>
<sequence>MKVAVVGSGVAGLAATWVLNEYSEHEVHLYEADRIGGHANTVSFTIAGEVVDVDTGFIVFNPTTYPNFLRFLCLYPSLKARIQATDMTFSVSRDSGAFEWGGASLGAVFCQAQHLLDPNHWRMLYDVVRFNACARRLLDPRTCGLYASEELSIGEYLRREEYSQSFIDNYLIPMTAAIWSTPPDKCALDFSARTLIQFMHNHHLLQIFGKPSWLTLAGGSKCYVNRILSNLPAAQLHLSRVKSAKVRKVHGIELKTASGERAVYDHVIFACHSDTALDILRAGGGATPEEERILGAFEWNENVAVLHFDNALMPERRATWSCWNYLTASEEDKDGRKKANVDRVSLTYWMNALQHIPERDYGPLCVTLNPPFKPDPSRVLGEYHYEHPVLDAKAIRAQQEMPRIQGERGISFAGAWLKYGFHEDGFTSGMRAAAALLRARPSPSAKVSASSDTGQSPSDTTLPFEILDADRECEEDGATMLLALFFDVLEGTWLRAIIGAGLSVCMLAIRWLVQVDVAAQEVGTGGRRTKARPGSNAHGVRKGLKRGRRAQPATSKKKKRE</sequence>
<name>A0A4Y9XZH8_9APHY</name>
<dbReference type="PANTHER" id="PTHR42923">
    <property type="entry name" value="PROTOPORPHYRINOGEN OXIDASE"/>
    <property type="match status" value="1"/>
</dbReference>
<dbReference type="InterPro" id="IPR036188">
    <property type="entry name" value="FAD/NAD-bd_sf"/>
</dbReference>
<evidence type="ECO:0000313" key="4">
    <source>
        <dbReference type="Proteomes" id="UP000298390"/>
    </source>
</evidence>
<dbReference type="Gene3D" id="3.50.50.60">
    <property type="entry name" value="FAD/NAD(P)-binding domain"/>
    <property type="match status" value="1"/>
</dbReference>
<dbReference type="SUPFAM" id="SSF51905">
    <property type="entry name" value="FAD/NAD(P)-binding domain"/>
    <property type="match status" value="1"/>
</dbReference>
<dbReference type="STRING" id="34475.A0A4Y9XZH8"/>
<feature type="region of interest" description="Disordered" evidence="1">
    <location>
        <begin position="522"/>
        <end position="561"/>
    </location>
</feature>
<evidence type="ECO:0000313" key="3">
    <source>
        <dbReference type="EMBL" id="TFY54883.1"/>
    </source>
</evidence>
<organism evidence="3 4">
    <name type="scientific">Rhodofomes roseus</name>
    <dbReference type="NCBI Taxonomy" id="34475"/>
    <lineage>
        <taxon>Eukaryota</taxon>
        <taxon>Fungi</taxon>
        <taxon>Dikarya</taxon>
        <taxon>Basidiomycota</taxon>
        <taxon>Agaricomycotina</taxon>
        <taxon>Agaricomycetes</taxon>
        <taxon>Polyporales</taxon>
        <taxon>Rhodofomes</taxon>
    </lineage>
</organism>
<protein>
    <recommendedName>
        <fullName evidence="2">Amine oxidase domain-containing protein</fullName>
    </recommendedName>
</protein>
<feature type="compositionally biased region" description="Basic residues" evidence="1">
    <location>
        <begin position="539"/>
        <end position="561"/>
    </location>
</feature>
<dbReference type="Pfam" id="PF01593">
    <property type="entry name" value="Amino_oxidase"/>
    <property type="match status" value="1"/>
</dbReference>
<proteinExistence type="predicted"/>
<feature type="domain" description="Amine oxidase" evidence="2">
    <location>
        <begin position="10"/>
        <end position="437"/>
    </location>
</feature>
<reference evidence="3 4" key="1">
    <citation type="submission" date="2019-01" db="EMBL/GenBank/DDBJ databases">
        <title>Genome sequencing of the rare red list fungi Fomitopsis rosea.</title>
        <authorList>
            <person name="Buettner E."/>
            <person name="Kellner H."/>
        </authorList>
    </citation>
    <scope>NUCLEOTIDE SEQUENCE [LARGE SCALE GENOMIC DNA]</scope>
    <source>
        <strain evidence="3 4">DSM 105464</strain>
    </source>
</reference>
<dbReference type="EMBL" id="SEKV01000649">
    <property type="protein sequence ID" value="TFY54883.1"/>
    <property type="molecule type" value="Genomic_DNA"/>
</dbReference>
<gene>
    <name evidence="3" type="ORF">EVJ58_g8594</name>
</gene>
<dbReference type="GO" id="GO:0016491">
    <property type="term" value="F:oxidoreductase activity"/>
    <property type="evidence" value="ECO:0007669"/>
    <property type="project" value="InterPro"/>
</dbReference>
<evidence type="ECO:0000256" key="1">
    <source>
        <dbReference type="SAM" id="MobiDB-lite"/>
    </source>
</evidence>
<comment type="caution">
    <text evidence="3">The sequence shown here is derived from an EMBL/GenBank/DDBJ whole genome shotgun (WGS) entry which is preliminary data.</text>
</comment>
<dbReference type="AlphaFoldDB" id="A0A4Y9XZH8"/>